<accession>A0ABS6DBN3</accession>
<evidence type="ECO:0000259" key="1">
    <source>
        <dbReference type="Pfam" id="PF09851"/>
    </source>
</evidence>
<proteinExistence type="predicted"/>
<comment type="caution">
    <text evidence="2">The sequence shown here is derived from an EMBL/GenBank/DDBJ whole genome shotgun (WGS) entry which is preliminary data.</text>
</comment>
<gene>
    <name evidence="2" type="ORF">HGO97_022685</name>
</gene>
<feature type="domain" description="SHOCT" evidence="1">
    <location>
        <begin position="186"/>
        <end position="213"/>
    </location>
</feature>
<dbReference type="EMBL" id="JABACJ020000039">
    <property type="protein sequence ID" value="MBU3878607.1"/>
    <property type="molecule type" value="Genomic_DNA"/>
</dbReference>
<protein>
    <submittedName>
        <fullName evidence="2">SHOCT domain-containing protein</fullName>
    </submittedName>
</protein>
<sequence>MIPEERGQKPSVDMLDGLKTTQKAVDIIGDVVGDILPVKGSLKRQIVKTGKSFALKAISEQLSGGTKAMRGVQWGERLVDYGEYQIVKFVEPVGKEAYGFIRLQKSEYEEDSEEDILFFFSSDEDIKNEAKVLYEFIRKRVKVIKEESEISNRAPSSQMGSVQSASQQHGEAPEAAVETVSLSVADEILKFKQLLDMGAITQEEYDAKKKQLLDL</sequence>
<dbReference type="InterPro" id="IPR018649">
    <property type="entry name" value="SHOCT"/>
</dbReference>
<dbReference type="Proteomes" id="UP000723714">
    <property type="component" value="Unassembled WGS sequence"/>
</dbReference>
<evidence type="ECO:0000313" key="2">
    <source>
        <dbReference type="EMBL" id="MBU3878607.1"/>
    </source>
</evidence>
<name>A0ABS6DBN3_9FIRM</name>
<organism evidence="2 3">
    <name type="scientific">Faecalicatena faecalis</name>
    <dbReference type="NCBI Taxonomy" id="2726362"/>
    <lineage>
        <taxon>Bacteria</taxon>
        <taxon>Bacillati</taxon>
        <taxon>Bacillota</taxon>
        <taxon>Clostridia</taxon>
        <taxon>Lachnospirales</taxon>
        <taxon>Lachnospiraceae</taxon>
        <taxon>Faecalicatena</taxon>
    </lineage>
</organism>
<reference evidence="2 3" key="1">
    <citation type="submission" date="2021-06" db="EMBL/GenBank/DDBJ databases">
        <title>Faecalicatena sp. nov. isolated from porcine feces.</title>
        <authorList>
            <person name="Oh B.S."/>
            <person name="Lee J.H."/>
        </authorList>
    </citation>
    <scope>NUCLEOTIDE SEQUENCE [LARGE SCALE GENOMIC DNA]</scope>
    <source>
        <strain evidence="2 3">AGMB00832</strain>
    </source>
</reference>
<keyword evidence="3" id="KW-1185">Reference proteome</keyword>
<dbReference type="Pfam" id="PF09851">
    <property type="entry name" value="SHOCT"/>
    <property type="match status" value="1"/>
</dbReference>
<evidence type="ECO:0000313" key="3">
    <source>
        <dbReference type="Proteomes" id="UP000723714"/>
    </source>
</evidence>